<dbReference type="InterPro" id="IPR011989">
    <property type="entry name" value="ARM-like"/>
</dbReference>
<dbReference type="AlphaFoldDB" id="A0A0F9TUX8"/>
<reference evidence="1" key="1">
    <citation type="journal article" date="2015" name="Nature">
        <title>Complex archaea that bridge the gap between prokaryotes and eukaryotes.</title>
        <authorList>
            <person name="Spang A."/>
            <person name="Saw J.H."/>
            <person name="Jorgensen S.L."/>
            <person name="Zaremba-Niedzwiedzka K."/>
            <person name="Martijn J."/>
            <person name="Lind A.E."/>
            <person name="van Eijk R."/>
            <person name="Schleper C."/>
            <person name="Guy L."/>
            <person name="Ettema T.J."/>
        </authorList>
    </citation>
    <scope>NUCLEOTIDE SEQUENCE</scope>
</reference>
<evidence type="ECO:0000313" key="1">
    <source>
        <dbReference type="EMBL" id="KKN84815.1"/>
    </source>
</evidence>
<accession>A0A0F9TUX8</accession>
<dbReference type="Pfam" id="PF13646">
    <property type="entry name" value="HEAT_2"/>
    <property type="match status" value="2"/>
</dbReference>
<protein>
    <recommendedName>
        <fullName evidence="2">HEAT repeat domain-containing protein</fullName>
    </recommendedName>
</protein>
<evidence type="ECO:0008006" key="2">
    <source>
        <dbReference type="Google" id="ProtNLM"/>
    </source>
</evidence>
<dbReference type="SMART" id="SM00567">
    <property type="entry name" value="EZ_HEAT"/>
    <property type="match status" value="5"/>
</dbReference>
<dbReference type="PANTHER" id="PTHR12697:SF5">
    <property type="entry name" value="DEOXYHYPUSINE HYDROXYLASE"/>
    <property type="match status" value="1"/>
</dbReference>
<proteinExistence type="predicted"/>
<dbReference type="SUPFAM" id="SSF48371">
    <property type="entry name" value="ARM repeat"/>
    <property type="match status" value="2"/>
</dbReference>
<dbReference type="InterPro" id="IPR016024">
    <property type="entry name" value="ARM-type_fold"/>
</dbReference>
<organism evidence="1">
    <name type="scientific">marine sediment metagenome</name>
    <dbReference type="NCBI Taxonomy" id="412755"/>
    <lineage>
        <taxon>unclassified sequences</taxon>
        <taxon>metagenomes</taxon>
        <taxon>ecological metagenomes</taxon>
    </lineage>
</organism>
<dbReference type="Gene3D" id="1.25.10.10">
    <property type="entry name" value="Leucine-rich Repeat Variant"/>
    <property type="match status" value="3"/>
</dbReference>
<gene>
    <name evidence="1" type="ORF">LCGC14_0284790</name>
</gene>
<dbReference type="PANTHER" id="PTHR12697">
    <property type="entry name" value="PBS LYASE HEAT-LIKE PROTEIN"/>
    <property type="match status" value="1"/>
</dbReference>
<dbReference type="GO" id="GO:0016491">
    <property type="term" value="F:oxidoreductase activity"/>
    <property type="evidence" value="ECO:0007669"/>
    <property type="project" value="TreeGrafter"/>
</dbReference>
<name>A0A0F9TUX8_9ZZZZ</name>
<dbReference type="EMBL" id="LAZR01000166">
    <property type="protein sequence ID" value="KKN84815.1"/>
    <property type="molecule type" value="Genomic_DNA"/>
</dbReference>
<comment type="caution">
    <text evidence="1">The sequence shown here is derived from an EMBL/GenBank/DDBJ whole genome shotgun (WGS) entry which is preliminary data.</text>
</comment>
<dbReference type="InterPro" id="IPR004155">
    <property type="entry name" value="PBS_lyase_HEAT"/>
</dbReference>
<sequence>MKNGMVQLSAALWVVAWLAPVGCQWDWDNKWDWDREPAVLTVDVSHAVEKSEAVLRAAAEDEDPFTRAHAMEALGQTLAQGAGDLYVKALDDPEPSVRFAAAMAIGDSQYAPAKPHLVELMEDPATRDVFQCALIYALHRLGETGYNRKLGVFLWEPDKRLRANTALVMGKIGHPSAIEPLKKLLVDEQDPMVEVNIIESLASLGDVAAGMRLQGYCRTPYVDQQLLAIRALARLRPEGAEQELSDKLKDSDWPRIRVAAAGGLGRMGQATSEAYAYCIKALQQPGELLAKAYPEATIPESHVASLQQMAAVALGWLGQDIAINDLYPLLDSPRGPVRVASAMSILLLAPEGELPHADADADADGPDSSD</sequence>